<accession>A0A183L294</accession>
<sequence length="133" mass="14839">MGEVVPEEEPRRPWGVRGQAITCHFDFNGDGNESVNNESVGGLSRTVQSLEKTTSSLAHSITESDYFTAAYQHQHHHSEKQHQNRTHSLPHLTCVTNSLSDVKDTESNSSSTNRYSTITISNNYADDNIDGKY</sequence>
<organism evidence="4">
    <name type="scientific">Schistosoma curassoni</name>
    <dbReference type="NCBI Taxonomy" id="6186"/>
    <lineage>
        <taxon>Eukaryota</taxon>
        <taxon>Metazoa</taxon>
        <taxon>Spiralia</taxon>
        <taxon>Lophotrochozoa</taxon>
        <taxon>Platyhelminthes</taxon>
        <taxon>Trematoda</taxon>
        <taxon>Digenea</taxon>
        <taxon>Strigeidida</taxon>
        <taxon>Schistosomatoidea</taxon>
        <taxon>Schistosomatidae</taxon>
        <taxon>Schistosoma</taxon>
    </lineage>
</organism>
<evidence type="ECO:0000313" key="2">
    <source>
        <dbReference type="EMBL" id="VDP75464.1"/>
    </source>
</evidence>
<protein>
    <submittedName>
        <fullName evidence="2 4">Uncharacterized protein</fullName>
    </submittedName>
</protein>
<dbReference type="AlphaFoldDB" id="A0A183L294"/>
<evidence type="ECO:0000313" key="3">
    <source>
        <dbReference type="Proteomes" id="UP000279833"/>
    </source>
</evidence>
<reference evidence="4" key="1">
    <citation type="submission" date="2016-06" db="UniProtKB">
        <authorList>
            <consortium name="WormBaseParasite"/>
        </authorList>
    </citation>
    <scope>IDENTIFICATION</scope>
</reference>
<name>A0A183L294_9TREM</name>
<gene>
    <name evidence="2" type="ORF">SCUD_LOCUS21445</name>
</gene>
<reference evidence="2 3" key="2">
    <citation type="submission" date="2018-11" db="EMBL/GenBank/DDBJ databases">
        <authorList>
            <consortium name="Pathogen Informatics"/>
        </authorList>
    </citation>
    <scope>NUCLEOTIDE SEQUENCE [LARGE SCALE GENOMIC DNA]</scope>
    <source>
        <strain evidence="2">Dakar</strain>
        <strain evidence="3">Dakar, Senegal</strain>
    </source>
</reference>
<feature type="region of interest" description="Disordered" evidence="1">
    <location>
        <begin position="71"/>
        <end position="92"/>
    </location>
</feature>
<proteinExistence type="predicted"/>
<dbReference type="Proteomes" id="UP000279833">
    <property type="component" value="Unassembled WGS sequence"/>
</dbReference>
<evidence type="ECO:0000256" key="1">
    <source>
        <dbReference type="SAM" id="MobiDB-lite"/>
    </source>
</evidence>
<evidence type="ECO:0000313" key="4">
    <source>
        <dbReference type="WBParaSite" id="SCUD_0002144801-mRNA-1"/>
    </source>
</evidence>
<keyword evidence="3" id="KW-1185">Reference proteome</keyword>
<feature type="compositionally biased region" description="Basic residues" evidence="1">
    <location>
        <begin position="73"/>
        <end position="85"/>
    </location>
</feature>
<dbReference type="EMBL" id="UZAK01046545">
    <property type="protein sequence ID" value="VDP75464.1"/>
    <property type="molecule type" value="Genomic_DNA"/>
</dbReference>
<dbReference type="WBParaSite" id="SCUD_0002144801-mRNA-1">
    <property type="protein sequence ID" value="SCUD_0002144801-mRNA-1"/>
    <property type="gene ID" value="SCUD_0002144801"/>
</dbReference>